<evidence type="ECO:0000259" key="5">
    <source>
        <dbReference type="PROSITE" id="PS50118"/>
    </source>
</evidence>
<proteinExistence type="predicted"/>
<dbReference type="GeneID" id="30982947"/>
<dbReference type="OrthoDB" id="5550281at2759"/>
<dbReference type="GO" id="GO:0032040">
    <property type="term" value="C:small-subunit processome"/>
    <property type="evidence" value="ECO:0007669"/>
    <property type="project" value="EnsemblFungi"/>
</dbReference>
<dbReference type="PANTHER" id="PTHR48112:SF22">
    <property type="entry name" value="MITOCHONDRIAL TRANSCRIPTION FACTOR A, ISOFORM B"/>
    <property type="match status" value="1"/>
</dbReference>
<feature type="region of interest" description="Disordered" evidence="4">
    <location>
        <begin position="72"/>
        <end position="91"/>
    </location>
</feature>
<dbReference type="Gene3D" id="1.10.30.10">
    <property type="entry name" value="High mobility group box domain"/>
    <property type="match status" value="1"/>
</dbReference>
<dbReference type="GO" id="GO:0070550">
    <property type="term" value="P:rDNA chromatin condensation"/>
    <property type="evidence" value="ECO:0007669"/>
    <property type="project" value="EnsemblFungi"/>
</dbReference>
<protein>
    <recommendedName>
        <fullName evidence="5">HMG box domain-containing protein</fullName>
    </recommendedName>
</protein>
<dbReference type="PROSITE" id="PS50118">
    <property type="entry name" value="HMG_BOX_2"/>
    <property type="match status" value="1"/>
</dbReference>
<keyword evidence="3" id="KW-0175">Coiled coil</keyword>
<evidence type="ECO:0000256" key="3">
    <source>
        <dbReference type="SAM" id="Coils"/>
    </source>
</evidence>
<feature type="non-terminal residue" evidence="6">
    <location>
        <position position="221"/>
    </location>
</feature>
<keyword evidence="1 2" id="KW-0238">DNA-binding</keyword>
<dbReference type="InterPro" id="IPR036910">
    <property type="entry name" value="HMG_box_dom_sf"/>
</dbReference>
<evidence type="ECO:0000256" key="1">
    <source>
        <dbReference type="ARBA" id="ARBA00023125"/>
    </source>
</evidence>
<dbReference type="AlphaFoldDB" id="A0A1E4SKR2"/>
<dbReference type="GO" id="GO:0006356">
    <property type="term" value="P:regulation of transcription by RNA polymerase I"/>
    <property type="evidence" value="ECO:0007669"/>
    <property type="project" value="EnsemblFungi"/>
</dbReference>
<name>A0A1E4SKR2_9ASCO</name>
<dbReference type="GO" id="GO:0006265">
    <property type="term" value="P:DNA topological change"/>
    <property type="evidence" value="ECO:0007669"/>
    <property type="project" value="EnsemblFungi"/>
</dbReference>
<dbReference type="InterPro" id="IPR009071">
    <property type="entry name" value="HMG_box_dom"/>
</dbReference>
<dbReference type="GO" id="GO:0060962">
    <property type="term" value="P:regulation of ribosomal protein gene transcription by RNA polymerase II"/>
    <property type="evidence" value="ECO:0007669"/>
    <property type="project" value="EnsemblFungi"/>
</dbReference>
<dbReference type="InterPro" id="IPR050342">
    <property type="entry name" value="HMGB"/>
</dbReference>
<feature type="coiled-coil region" evidence="3">
    <location>
        <begin position="153"/>
        <end position="219"/>
    </location>
</feature>
<dbReference type="GO" id="GO:0044804">
    <property type="term" value="P:nucleophagy"/>
    <property type="evidence" value="ECO:0007669"/>
    <property type="project" value="EnsemblFungi"/>
</dbReference>
<dbReference type="GO" id="GO:0003690">
    <property type="term" value="F:double-stranded DNA binding"/>
    <property type="evidence" value="ECO:0007669"/>
    <property type="project" value="EnsemblFungi"/>
</dbReference>
<evidence type="ECO:0000256" key="2">
    <source>
        <dbReference type="PROSITE-ProRule" id="PRU00267"/>
    </source>
</evidence>
<evidence type="ECO:0000313" key="6">
    <source>
        <dbReference type="EMBL" id="ODV80094.1"/>
    </source>
</evidence>
<dbReference type="GO" id="GO:0033553">
    <property type="term" value="C:rDNA heterochromatin"/>
    <property type="evidence" value="ECO:0007669"/>
    <property type="project" value="EnsemblFungi"/>
</dbReference>
<feature type="DNA-binding region" description="HMG box" evidence="2">
    <location>
        <begin position="91"/>
        <end position="164"/>
    </location>
</feature>
<dbReference type="GO" id="GO:0001174">
    <property type="term" value="P:transcriptional start site selection at RNA polymerase II promoter"/>
    <property type="evidence" value="ECO:0007669"/>
    <property type="project" value="EnsemblFungi"/>
</dbReference>
<dbReference type="GO" id="GO:0006338">
    <property type="term" value="P:chromatin remodeling"/>
    <property type="evidence" value="ECO:0007669"/>
    <property type="project" value="EnsemblFungi"/>
</dbReference>
<dbReference type="PANTHER" id="PTHR48112">
    <property type="entry name" value="HIGH MOBILITY GROUP PROTEIN DSP1"/>
    <property type="match status" value="1"/>
</dbReference>
<reference evidence="7" key="1">
    <citation type="submission" date="2016-05" db="EMBL/GenBank/DDBJ databases">
        <title>Comparative genomics of biotechnologically important yeasts.</title>
        <authorList>
            <consortium name="DOE Joint Genome Institute"/>
            <person name="Riley R."/>
            <person name="Haridas S."/>
            <person name="Wolfe K.H."/>
            <person name="Lopes M.R."/>
            <person name="Hittinger C.T."/>
            <person name="Goker M."/>
            <person name="Salamov A."/>
            <person name="Wisecaver J."/>
            <person name="Long T.M."/>
            <person name="Aerts A.L."/>
            <person name="Barry K."/>
            <person name="Choi C."/>
            <person name="Clum A."/>
            <person name="Coughlan A.Y."/>
            <person name="Deshpande S."/>
            <person name="Douglass A.P."/>
            <person name="Hanson S.J."/>
            <person name="Klenk H.-P."/>
            <person name="Labutti K."/>
            <person name="Lapidus A."/>
            <person name="Lindquist E."/>
            <person name="Lipzen A."/>
            <person name="Meier-Kolthoff J.P."/>
            <person name="Ohm R.A."/>
            <person name="Otillar R.P."/>
            <person name="Pangilinan J."/>
            <person name="Peng Y."/>
            <person name="Rokas A."/>
            <person name="Rosa C.A."/>
            <person name="Scheuner C."/>
            <person name="Sibirny A.A."/>
            <person name="Slot J.C."/>
            <person name="Stielow J.B."/>
            <person name="Sun H."/>
            <person name="Kurtzman C.P."/>
            <person name="Blackwell M."/>
            <person name="Grigoriev I.V."/>
            <person name="Jeffries T.W."/>
        </authorList>
    </citation>
    <scope>NUCLEOTIDE SEQUENCE [LARGE SCALE GENOMIC DNA]</scope>
    <source>
        <strain evidence="7">NRRL Y-17324</strain>
    </source>
</reference>
<sequence length="221" mass="24637">MSDLKTAKDSLVASLFELSKAAQDAAAATVNFYKLVSDDTLADPSDALQSLGETLKRISEIEGEDIASVANAANVGEKPKKKKAERDPNAPKKPLTIYFAFAFHTREVIREQRKREGKPALSAIDMNELVKDRWNNISKEDKEYWQTKYAGELKAYQKEKEKYKQSLDEAQAIAQQAPVAQEVAAAAAAQNALPETLEANGLLLDIEKKEKEKKKEKKRKL</sequence>
<gene>
    <name evidence="6" type="ORF">CANTADRAFT_39594</name>
</gene>
<feature type="domain" description="HMG box" evidence="5">
    <location>
        <begin position="91"/>
        <end position="164"/>
    </location>
</feature>
<evidence type="ECO:0000313" key="7">
    <source>
        <dbReference type="Proteomes" id="UP000094285"/>
    </source>
</evidence>
<dbReference type="Proteomes" id="UP000094285">
    <property type="component" value="Unassembled WGS sequence"/>
</dbReference>
<dbReference type="SUPFAM" id="SSF47095">
    <property type="entry name" value="HMG-box"/>
    <property type="match status" value="1"/>
</dbReference>
<keyword evidence="2" id="KW-0539">Nucleus</keyword>
<dbReference type="GO" id="GO:0000400">
    <property type="term" value="F:four-way junction DNA binding"/>
    <property type="evidence" value="ECO:0007669"/>
    <property type="project" value="EnsemblFungi"/>
</dbReference>
<dbReference type="SMART" id="SM00398">
    <property type="entry name" value="HMG"/>
    <property type="match status" value="1"/>
</dbReference>
<dbReference type="GO" id="GO:2001034">
    <property type="term" value="P:positive regulation of double-strand break repair via nonhomologous end joining"/>
    <property type="evidence" value="ECO:0007669"/>
    <property type="project" value="EnsemblFungi"/>
</dbReference>
<dbReference type="STRING" id="984487.A0A1E4SKR2"/>
<accession>A0A1E4SKR2</accession>
<dbReference type="RefSeq" id="XP_020065216.1">
    <property type="nucleotide sequence ID" value="XM_020208811.1"/>
</dbReference>
<dbReference type="GO" id="GO:0008301">
    <property type="term" value="F:DNA binding, bending"/>
    <property type="evidence" value="ECO:0007669"/>
    <property type="project" value="EnsemblFungi"/>
</dbReference>
<evidence type="ECO:0000256" key="4">
    <source>
        <dbReference type="SAM" id="MobiDB-lite"/>
    </source>
</evidence>
<dbReference type="EMBL" id="KV453911">
    <property type="protein sequence ID" value="ODV80094.1"/>
    <property type="molecule type" value="Genomic_DNA"/>
</dbReference>
<organism evidence="6 7">
    <name type="scientific">Suhomyces tanzawaensis NRRL Y-17324</name>
    <dbReference type="NCBI Taxonomy" id="984487"/>
    <lineage>
        <taxon>Eukaryota</taxon>
        <taxon>Fungi</taxon>
        <taxon>Dikarya</taxon>
        <taxon>Ascomycota</taxon>
        <taxon>Saccharomycotina</taxon>
        <taxon>Pichiomycetes</taxon>
        <taxon>Debaryomycetaceae</taxon>
        <taxon>Suhomyces</taxon>
    </lineage>
</organism>
<dbReference type="Pfam" id="PF00505">
    <property type="entry name" value="HMG_box"/>
    <property type="match status" value="1"/>
</dbReference>
<keyword evidence="7" id="KW-1185">Reference proteome</keyword>
<dbReference type="GO" id="GO:0005829">
    <property type="term" value="C:cytosol"/>
    <property type="evidence" value="ECO:0007669"/>
    <property type="project" value="EnsemblFungi"/>
</dbReference>